<dbReference type="PROSITE" id="PS51462">
    <property type="entry name" value="NUDIX"/>
    <property type="match status" value="1"/>
</dbReference>
<proteinExistence type="predicted"/>
<name>A0A444JV04_9GAMM</name>
<dbReference type="AlphaFoldDB" id="A0A444JV04"/>
<dbReference type="PANTHER" id="PTHR43736">
    <property type="entry name" value="ADP-RIBOSE PYROPHOSPHATASE"/>
    <property type="match status" value="1"/>
</dbReference>
<dbReference type="InterPro" id="IPR000086">
    <property type="entry name" value="NUDIX_hydrolase_dom"/>
</dbReference>
<dbReference type="InterPro" id="IPR015797">
    <property type="entry name" value="NUDIX_hydrolase-like_dom_sf"/>
</dbReference>
<sequence length="171" mass="19478">MYCPSCGQPTFTAQSDKSFQCNQCDFTFFHNSASAVLAIIRCQNEVLVAERGREPGKGMWDFPGGFVDHGESLEQALLRELQEELMFQPSQVQYFGSYPNTYLYKNIEYKTCDAFFAVEIEQKPILKAGDDVANIDWVKITELQPEKFAFASAREAIALYLKNDYVPFDCC</sequence>
<dbReference type="InterPro" id="IPR020476">
    <property type="entry name" value="Nudix_hydrolase"/>
</dbReference>
<dbReference type="OrthoDB" id="542521at2"/>
<dbReference type="PANTHER" id="PTHR43736:SF1">
    <property type="entry name" value="DIHYDRONEOPTERIN TRIPHOSPHATE DIPHOSPHATASE"/>
    <property type="match status" value="1"/>
</dbReference>
<keyword evidence="1" id="KW-0378">Hydrolase</keyword>
<dbReference type="SUPFAM" id="SSF55811">
    <property type="entry name" value="Nudix"/>
    <property type="match status" value="1"/>
</dbReference>
<evidence type="ECO:0000313" key="3">
    <source>
        <dbReference type="EMBL" id="RWX56896.1"/>
    </source>
</evidence>
<dbReference type="EMBL" id="RJLM01000001">
    <property type="protein sequence ID" value="RWX56896.1"/>
    <property type="molecule type" value="Genomic_DNA"/>
</dbReference>
<dbReference type="Pfam" id="PF00293">
    <property type="entry name" value="NUDIX"/>
    <property type="match status" value="1"/>
</dbReference>
<evidence type="ECO:0000259" key="2">
    <source>
        <dbReference type="PROSITE" id="PS51462"/>
    </source>
</evidence>
<evidence type="ECO:0000256" key="1">
    <source>
        <dbReference type="ARBA" id="ARBA00022801"/>
    </source>
</evidence>
<feature type="domain" description="Nudix hydrolase" evidence="2">
    <location>
        <begin position="29"/>
        <end position="163"/>
    </location>
</feature>
<dbReference type="Gene3D" id="3.90.79.10">
    <property type="entry name" value="Nucleoside Triphosphate Pyrophosphohydrolase"/>
    <property type="match status" value="1"/>
</dbReference>
<gene>
    <name evidence="3" type="ORF">EDI28_02300</name>
</gene>
<comment type="caution">
    <text evidence="3">The sequence shown here is derived from an EMBL/GenBank/DDBJ whole genome shotgun (WGS) entry which is preliminary data.</text>
</comment>
<reference evidence="3 4" key="1">
    <citation type="submission" date="2018-11" db="EMBL/GenBank/DDBJ databases">
        <title>Photobacterium sp. BEI247 sp. nov., a marine bacterium isolated from Yongle Blue Hole in the South China Sea.</title>
        <authorList>
            <person name="Wang X."/>
        </authorList>
    </citation>
    <scope>NUCLEOTIDE SEQUENCE [LARGE SCALE GENOMIC DNA]</scope>
    <source>
        <strain evidence="4">BEI247</strain>
    </source>
</reference>
<protein>
    <submittedName>
        <fullName evidence="3">NUDIX domain-containing protein</fullName>
    </submittedName>
</protein>
<keyword evidence="4" id="KW-1185">Reference proteome</keyword>
<dbReference type="RefSeq" id="WP_128782212.1">
    <property type="nucleotide sequence ID" value="NZ_RJLM01000001.1"/>
</dbReference>
<dbReference type="PRINTS" id="PR00502">
    <property type="entry name" value="NUDIXFAMILY"/>
</dbReference>
<dbReference type="Proteomes" id="UP000287563">
    <property type="component" value="Unassembled WGS sequence"/>
</dbReference>
<evidence type="ECO:0000313" key="4">
    <source>
        <dbReference type="Proteomes" id="UP000287563"/>
    </source>
</evidence>
<dbReference type="GO" id="GO:0016787">
    <property type="term" value="F:hydrolase activity"/>
    <property type="evidence" value="ECO:0007669"/>
    <property type="project" value="UniProtKB-KW"/>
</dbReference>
<accession>A0A444JV04</accession>
<dbReference type="CDD" id="cd04681">
    <property type="entry name" value="NUDIX_Hydrolase"/>
    <property type="match status" value="1"/>
</dbReference>
<organism evidence="3 4">
    <name type="scientific">Photobacterium chitinilyticum</name>
    <dbReference type="NCBI Taxonomy" id="2485123"/>
    <lineage>
        <taxon>Bacteria</taxon>
        <taxon>Pseudomonadati</taxon>
        <taxon>Pseudomonadota</taxon>
        <taxon>Gammaproteobacteria</taxon>
        <taxon>Vibrionales</taxon>
        <taxon>Vibrionaceae</taxon>
        <taxon>Photobacterium</taxon>
    </lineage>
</organism>